<protein>
    <recommendedName>
        <fullName evidence="1">Ribosomal RNA large subunit methyltransferase J</fullName>
        <ecNumber evidence="1">2.1.1.266</ecNumber>
    </recommendedName>
    <alternativeName>
        <fullName evidence="1">23S rRNA (adenine(2030)-N6)-methyltransferase</fullName>
    </alternativeName>
    <alternativeName>
        <fullName evidence="1">23S rRNA m6A2030 methyltransferase</fullName>
    </alternativeName>
</protein>
<keyword evidence="3" id="KW-1185">Reference proteome</keyword>
<comment type="subunit">
    <text evidence="1">Monomer.</text>
</comment>
<feature type="binding site" evidence="1">
    <location>
        <position position="168"/>
    </location>
    <ligand>
        <name>S-adenosyl-L-methionine</name>
        <dbReference type="ChEBI" id="CHEBI:59789"/>
    </ligand>
</feature>
<feature type="site" description="Interaction with substrate rRNA" evidence="1">
    <location>
        <position position="5"/>
    </location>
</feature>
<dbReference type="GO" id="GO:0070475">
    <property type="term" value="P:rRNA base methylation"/>
    <property type="evidence" value="ECO:0007669"/>
    <property type="project" value="UniProtKB-UniRule"/>
</dbReference>
<comment type="caution">
    <text evidence="2">The sequence shown here is derived from an EMBL/GenBank/DDBJ whole genome shotgun (WGS) entry which is preliminary data.</text>
</comment>
<dbReference type="OrthoDB" id="9791274at2"/>
<comment type="catalytic activity">
    <reaction evidence="1">
        <text>adenosine(2030) in 23S rRNA + S-adenosyl-L-methionine = N(6)-methyladenosine(2030) in 23S rRNA + S-adenosyl-L-homocysteine + H(+)</text>
        <dbReference type="Rhea" id="RHEA:43736"/>
        <dbReference type="Rhea" id="RHEA-COMP:10668"/>
        <dbReference type="Rhea" id="RHEA-COMP:10669"/>
        <dbReference type="ChEBI" id="CHEBI:15378"/>
        <dbReference type="ChEBI" id="CHEBI:57856"/>
        <dbReference type="ChEBI" id="CHEBI:59789"/>
        <dbReference type="ChEBI" id="CHEBI:74411"/>
        <dbReference type="ChEBI" id="CHEBI:74449"/>
        <dbReference type="EC" id="2.1.1.266"/>
    </reaction>
</comment>
<dbReference type="InterPro" id="IPR007473">
    <property type="entry name" value="RlmJ"/>
</dbReference>
<dbReference type="PANTHER" id="PTHR37426">
    <property type="entry name" value="RIBOSOMAL RNA LARGE SUBUNIT METHYLTRANSFERASE J"/>
    <property type="match status" value="1"/>
</dbReference>
<feature type="binding site" evidence="1">
    <location>
        <position position="43"/>
    </location>
    <ligand>
        <name>S-adenosyl-L-methionine</name>
        <dbReference type="ChEBI" id="CHEBI:59789"/>
    </ligand>
</feature>
<reference evidence="2 3" key="1">
    <citation type="submission" date="2019-03" db="EMBL/GenBank/DDBJ databases">
        <title>Genomic Encyclopedia of Type Strains, Phase IV (KMG-IV): sequencing the most valuable type-strain genomes for metagenomic binning, comparative biology and taxonomic classification.</title>
        <authorList>
            <person name="Goeker M."/>
        </authorList>
    </citation>
    <scope>NUCLEOTIDE SEQUENCE [LARGE SCALE GENOMIC DNA]</scope>
    <source>
        <strain evidence="2 3">DSM 103792</strain>
    </source>
</reference>
<evidence type="ECO:0000313" key="3">
    <source>
        <dbReference type="Proteomes" id="UP000295375"/>
    </source>
</evidence>
<dbReference type="Proteomes" id="UP000295375">
    <property type="component" value="Unassembled WGS sequence"/>
</dbReference>
<dbReference type="EMBL" id="SNYM01000007">
    <property type="protein sequence ID" value="TDQ48393.1"/>
    <property type="molecule type" value="Genomic_DNA"/>
</dbReference>
<dbReference type="HAMAP" id="MF_00934">
    <property type="entry name" value="23SrRNA_methyltr_J"/>
    <property type="match status" value="1"/>
</dbReference>
<keyword evidence="1" id="KW-0694">RNA-binding</keyword>
<organism evidence="2 3">
    <name type="scientific">Permianibacter aggregans</name>
    <dbReference type="NCBI Taxonomy" id="1510150"/>
    <lineage>
        <taxon>Bacteria</taxon>
        <taxon>Pseudomonadati</taxon>
        <taxon>Pseudomonadota</taxon>
        <taxon>Gammaproteobacteria</taxon>
        <taxon>Pseudomonadales</taxon>
        <taxon>Pseudomonadaceae</taxon>
        <taxon>Permianibacter</taxon>
    </lineage>
</organism>
<evidence type="ECO:0000313" key="2">
    <source>
        <dbReference type="EMBL" id="TDQ48393.1"/>
    </source>
</evidence>
<comment type="similarity">
    <text evidence="1">Belongs to the RlmJ family.</text>
</comment>
<feature type="binding site" evidence="1">
    <location>
        <position position="122"/>
    </location>
    <ligand>
        <name>S-adenosyl-L-methionine</name>
        <dbReference type="ChEBI" id="CHEBI:59789"/>
    </ligand>
</feature>
<keyword evidence="1 2" id="KW-0808">Transferase</keyword>
<dbReference type="EC" id="2.1.1.266" evidence="1"/>
<evidence type="ECO:0000256" key="1">
    <source>
        <dbReference type="HAMAP-Rule" id="MF_00934"/>
    </source>
</evidence>
<sequence length="285" mass="32722">MQLNYRHGFHAGNVADVFKHTMLLLLLEAMQKKDKPFLYLDTHAGRGQYDLLASEGEATGEWRDGIARLQDWPDAPAIVQTLLDDIRQLNRHRGQTALRYYPGSPWLAMQHLREQDRAVFCELQQTEYKTLQQYLAPFIRAEVEQRDGYQALKALLPPVEKRALVLIDPPFETEKDSWSALVKSLQEAHRRFATGVYTIWYPVKAQSEARRFHRLLKDSGIRRIAYAELTTFEDVANVGLNGSGMIIVNPPYQLDQQLAEVMPAMWRRLSERGAGKFEQGVIVGE</sequence>
<feature type="binding site" evidence="1">
    <location>
        <position position="20"/>
    </location>
    <ligand>
        <name>S-adenosyl-L-methionine</name>
        <dbReference type="ChEBI" id="CHEBI:59789"/>
    </ligand>
</feature>
<dbReference type="GO" id="GO:0003723">
    <property type="term" value="F:RNA binding"/>
    <property type="evidence" value="ECO:0007669"/>
    <property type="project" value="UniProtKB-UniRule"/>
</dbReference>
<comment type="function">
    <text evidence="1">Specifically methylates the adenine in position 2030 of 23S rRNA.</text>
</comment>
<dbReference type="InterPro" id="IPR029063">
    <property type="entry name" value="SAM-dependent_MTases_sf"/>
</dbReference>
<feature type="binding site" evidence="1">
    <location>
        <begin position="147"/>
        <end position="148"/>
    </location>
    <ligand>
        <name>S-adenosyl-L-methionine</name>
        <dbReference type="ChEBI" id="CHEBI:59789"/>
    </ligand>
</feature>
<keyword evidence="1" id="KW-0949">S-adenosyl-L-methionine</keyword>
<dbReference type="Gene3D" id="3.40.50.150">
    <property type="entry name" value="Vaccinia Virus protein VP39"/>
    <property type="match status" value="1"/>
</dbReference>
<accession>A0A4R6URZ4</accession>
<gene>
    <name evidence="1" type="primary">rlmJ</name>
    <name evidence="2" type="ORF">EV696_107129</name>
</gene>
<feature type="active site" description="Proton acceptor" evidence="1">
    <location>
        <position position="168"/>
    </location>
</feature>
<dbReference type="PANTHER" id="PTHR37426:SF1">
    <property type="entry name" value="RIBOSOMAL RNA LARGE SUBUNIT METHYLTRANSFERASE J"/>
    <property type="match status" value="1"/>
</dbReference>
<dbReference type="GO" id="GO:0036307">
    <property type="term" value="F:23S rRNA (adenine(2030)-N(6))-methyltransferase activity"/>
    <property type="evidence" value="ECO:0007669"/>
    <property type="project" value="UniProtKB-UniRule"/>
</dbReference>
<feature type="binding site" evidence="1">
    <location>
        <position position="104"/>
    </location>
    <ligand>
        <name>S-adenosyl-L-methionine</name>
        <dbReference type="ChEBI" id="CHEBI:59789"/>
    </ligand>
</feature>
<proteinExistence type="inferred from homology"/>
<dbReference type="RefSeq" id="WP_133590257.1">
    <property type="nucleotide sequence ID" value="NZ_CP037953.1"/>
</dbReference>
<dbReference type="SUPFAM" id="SSF53335">
    <property type="entry name" value="S-adenosyl-L-methionine-dependent methyltransferases"/>
    <property type="match status" value="1"/>
</dbReference>
<keyword evidence="1" id="KW-0698">rRNA processing</keyword>
<dbReference type="GO" id="GO:0005829">
    <property type="term" value="C:cytosol"/>
    <property type="evidence" value="ECO:0007669"/>
    <property type="project" value="TreeGrafter"/>
</dbReference>
<dbReference type="Pfam" id="PF04378">
    <property type="entry name" value="RsmJ"/>
    <property type="match status" value="1"/>
</dbReference>
<name>A0A4R6URZ4_9GAMM</name>
<dbReference type="AlphaFoldDB" id="A0A4R6URZ4"/>
<keyword evidence="1 2" id="KW-0489">Methyltransferase</keyword>